<dbReference type="EMBL" id="JAFJYH010000407">
    <property type="protein sequence ID" value="KAG4412130.1"/>
    <property type="molecule type" value="Genomic_DNA"/>
</dbReference>
<comment type="caution">
    <text evidence="2">The sequence shown here is derived from an EMBL/GenBank/DDBJ whole genome shotgun (WGS) entry which is preliminary data.</text>
</comment>
<dbReference type="PANTHER" id="PTHR45763:SF46">
    <property type="entry name" value="AB HYDROLASE-1 DOMAIN-CONTAINING PROTEIN"/>
    <property type="match status" value="1"/>
</dbReference>
<dbReference type="Proteomes" id="UP000664132">
    <property type="component" value="Unassembled WGS sequence"/>
</dbReference>
<dbReference type="OrthoDB" id="294702at2759"/>
<evidence type="ECO:0000313" key="2">
    <source>
        <dbReference type="EMBL" id="KAG4412130.1"/>
    </source>
</evidence>
<protein>
    <recommendedName>
        <fullName evidence="1">AB hydrolase-1 domain-containing protein</fullName>
    </recommendedName>
</protein>
<evidence type="ECO:0000313" key="3">
    <source>
        <dbReference type="Proteomes" id="UP000664132"/>
    </source>
</evidence>
<reference evidence="2" key="1">
    <citation type="submission" date="2021-02" db="EMBL/GenBank/DDBJ databases">
        <title>Genome sequence Cadophora malorum strain M34.</title>
        <authorList>
            <person name="Stefanovic E."/>
            <person name="Vu D."/>
            <person name="Scully C."/>
            <person name="Dijksterhuis J."/>
            <person name="Roader J."/>
            <person name="Houbraken J."/>
        </authorList>
    </citation>
    <scope>NUCLEOTIDE SEQUENCE</scope>
    <source>
        <strain evidence="2">M34</strain>
    </source>
</reference>
<dbReference type="InterPro" id="IPR000073">
    <property type="entry name" value="AB_hydrolase_1"/>
</dbReference>
<gene>
    <name evidence="2" type="ORF">IFR04_014724</name>
</gene>
<sequence>MNPTSLTITLSDGRTLGYALYGSTSPSAQSVFYFHGTPSSRLEAAILASPATALNIRIISVDRPGMGLSTFQAHRKILDWPRDITELANHLNLPTFSILAYSSGLAYAFACARVIPRNRLLGVAILAGIFPEKWDGLMFMRPMQHLMTSGLSHLAGSSMNSQWGELARSSDPARFYEACMKEMPARPEVEQRALKGSENIALFDPMREAFRVDGKGIGLELKVQAADWGFSLGDVDCAGGRVKLWHGAKDVNVPVERASKAMGSLAGAELQVVEDEGHVGILIHHGESALGFLAQKLSG</sequence>
<feature type="domain" description="AB hydrolase-1" evidence="1">
    <location>
        <begin position="34"/>
        <end position="282"/>
    </location>
</feature>
<dbReference type="PANTHER" id="PTHR45763">
    <property type="entry name" value="HYDROLASE, ALPHA/BETA FOLD FAMILY PROTEIN, EXPRESSED-RELATED"/>
    <property type="match status" value="1"/>
</dbReference>
<accession>A0A8H7T462</accession>
<proteinExistence type="predicted"/>
<dbReference type="Gene3D" id="3.40.50.1820">
    <property type="entry name" value="alpha/beta hydrolase"/>
    <property type="match status" value="1"/>
</dbReference>
<organism evidence="2 3">
    <name type="scientific">Cadophora malorum</name>
    <dbReference type="NCBI Taxonomy" id="108018"/>
    <lineage>
        <taxon>Eukaryota</taxon>
        <taxon>Fungi</taxon>
        <taxon>Dikarya</taxon>
        <taxon>Ascomycota</taxon>
        <taxon>Pezizomycotina</taxon>
        <taxon>Leotiomycetes</taxon>
        <taxon>Helotiales</taxon>
        <taxon>Ploettnerulaceae</taxon>
        <taxon>Cadophora</taxon>
    </lineage>
</organism>
<name>A0A8H7T462_9HELO</name>
<keyword evidence="3" id="KW-1185">Reference proteome</keyword>
<dbReference type="SUPFAM" id="SSF53474">
    <property type="entry name" value="alpha/beta-Hydrolases"/>
    <property type="match status" value="1"/>
</dbReference>
<dbReference type="Pfam" id="PF12697">
    <property type="entry name" value="Abhydrolase_6"/>
    <property type="match status" value="1"/>
</dbReference>
<evidence type="ECO:0000259" key="1">
    <source>
        <dbReference type="Pfam" id="PF12697"/>
    </source>
</evidence>
<dbReference type="AlphaFoldDB" id="A0A8H7T462"/>
<dbReference type="InterPro" id="IPR029058">
    <property type="entry name" value="AB_hydrolase_fold"/>
</dbReference>